<dbReference type="InterPro" id="IPR039191">
    <property type="entry name" value="Nopp140-like"/>
</dbReference>
<evidence type="ECO:0000259" key="2">
    <source>
        <dbReference type="Pfam" id="PF05022"/>
    </source>
</evidence>
<dbReference type="Pfam" id="PF05022">
    <property type="entry name" value="SRP40_C"/>
    <property type="match status" value="1"/>
</dbReference>
<feature type="compositionally biased region" description="Basic and acidic residues" evidence="1">
    <location>
        <begin position="228"/>
        <end position="244"/>
    </location>
</feature>
<evidence type="ECO:0000313" key="4">
    <source>
        <dbReference type="Proteomes" id="UP001206925"/>
    </source>
</evidence>
<feature type="region of interest" description="Disordered" evidence="1">
    <location>
        <begin position="303"/>
        <end position="340"/>
    </location>
</feature>
<feature type="compositionally biased region" description="Basic and acidic residues" evidence="1">
    <location>
        <begin position="128"/>
        <end position="145"/>
    </location>
</feature>
<protein>
    <recommendedName>
        <fullName evidence="2">Srp40 C-terminal domain-containing protein</fullName>
    </recommendedName>
</protein>
<feature type="region of interest" description="Disordered" evidence="1">
    <location>
        <begin position="69"/>
        <end position="257"/>
    </location>
</feature>
<dbReference type="EMBL" id="JAMZMK010006106">
    <property type="protein sequence ID" value="KAI7750638.1"/>
    <property type="molecule type" value="Genomic_DNA"/>
</dbReference>
<name>A0AAD5CYD9_AMBAR</name>
<feature type="compositionally biased region" description="Basic and acidic residues" evidence="1">
    <location>
        <begin position="195"/>
        <end position="221"/>
    </location>
</feature>
<dbReference type="Proteomes" id="UP001206925">
    <property type="component" value="Unassembled WGS sequence"/>
</dbReference>
<gene>
    <name evidence="3" type="ORF">M8C21_018977</name>
</gene>
<sequence>MACLTPETTEIIVHSILHYLHRGGFSKTFKRFLSEAQIQDDTWKASSVNLEDVYCKYIKDCCQTKDNAVVESETKEKKKKKNKHELASGDETKSEAVKKPADDSTNEDNAVVEPETKTKKKKKNKQASGDEAKESKSEAVEKPVDDSTNDLEVNESKKERKDKKKKSKEQEVSTKEVGDVDVKEEKKSSKKRKRLLSDENDHLSDKMETKQTVEEATKENETELNAQKNEKPEMNGGEKPESQKSAKKQRIGSAEPKTVNAFQRVKIEQVEFAHEKLQDNSYWAKDGADIGYGAKAQEVLGQVRGRDFRHEKTKKKRGSYRGGQIDLQSHSIKFNYDDEE</sequence>
<dbReference type="GO" id="GO:0005730">
    <property type="term" value="C:nucleolus"/>
    <property type="evidence" value="ECO:0007669"/>
    <property type="project" value="InterPro"/>
</dbReference>
<dbReference type="InterPro" id="IPR006594">
    <property type="entry name" value="LisH"/>
</dbReference>
<dbReference type="AlphaFoldDB" id="A0AAD5CYD9"/>
<feature type="compositionally biased region" description="Basic and acidic residues" evidence="1">
    <location>
        <begin position="84"/>
        <end position="102"/>
    </location>
</feature>
<organism evidence="3 4">
    <name type="scientific">Ambrosia artemisiifolia</name>
    <name type="common">Common ragweed</name>
    <dbReference type="NCBI Taxonomy" id="4212"/>
    <lineage>
        <taxon>Eukaryota</taxon>
        <taxon>Viridiplantae</taxon>
        <taxon>Streptophyta</taxon>
        <taxon>Embryophyta</taxon>
        <taxon>Tracheophyta</taxon>
        <taxon>Spermatophyta</taxon>
        <taxon>Magnoliopsida</taxon>
        <taxon>eudicotyledons</taxon>
        <taxon>Gunneridae</taxon>
        <taxon>Pentapetalae</taxon>
        <taxon>asterids</taxon>
        <taxon>campanulids</taxon>
        <taxon>Asterales</taxon>
        <taxon>Asteraceae</taxon>
        <taxon>Asteroideae</taxon>
        <taxon>Heliantheae alliance</taxon>
        <taxon>Heliantheae</taxon>
        <taxon>Ambrosia</taxon>
    </lineage>
</organism>
<feature type="domain" description="Srp40 C-terminal" evidence="2">
    <location>
        <begin position="262"/>
        <end position="334"/>
    </location>
</feature>
<dbReference type="InterPro" id="IPR007718">
    <property type="entry name" value="Srp40_C"/>
</dbReference>
<evidence type="ECO:0000313" key="3">
    <source>
        <dbReference type="EMBL" id="KAI7750638.1"/>
    </source>
</evidence>
<dbReference type="PANTHER" id="PTHR23216">
    <property type="entry name" value="NUCLEOLAR AND COILED-BODY PHOSPHOPROTEIN 1"/>
    <property type="match status" value="1"/>
</dbReference>
<keyword evidence="4" id="KW-1185">Reference proteome</keyword>
<reference evidence="3" key="1">
    <citation type="submission" date="2022-06" db="EMBL/GenBank/DDBJ databases">
        <title>Uncovering the hologenomic basis of an extraordinary plant invasion.</title>
        <authorList>
            <person name="Bieker V.C."/>
            <person name="Martin M.D."/>
            <person name="Gilbert T."/>
            <person name="Hodgins K."/>
            <person name="Battlay P."/>
            <person name="Petersen B."/>
            <person name="Wilson J."/>
        </authorList>
    </citation>
    <scope>NUCLEOTIDE SEQUENCE</scope>
    <source>
        <strain evidence="3">AA19_3_7</strain>
        <tissue evidence="3">Leaf</tissue>
    </source>
</reference>
<dbReference type="PANTHER" id="PTHR23216:SF1">
    <property type="entry name" value="NUCLEOLAR AND COILED-BODY PHOSPHOPROTEIN 1"/>
    <property type="match status" value="1"/>
</dbReference>
<accession>A0AAD5CYD9</accession>
<feature type="compositionally biased region" description="Basic and acidic residues" evidence="1">
    <location>
        <begin position="168"/>
        <end position="187"/>
    </location>
</feature>
<comment type="caution">
    <text evidence="3">The sequence shown here is derived from an EMBL/GenBank/DDBJ whole genome shotgun (WGS) entry which is preliminary data.</text>
</comment>
<proteinExistence type="predicted"/>
<dbReference type="PROSITE" id="PS50896">
    <property type="entry name" value="LISH"/>
    <property type="match status" value="1"/>
</dbReference>
<evidence type="ECO:0000256" key="1">
    <source>
        <dbReference type="SAM" id="MobiDB-lite"/>
    </source>
</evidence>